<evidence type="ECO:0000259" key="7">
    <source>
        <dbReference type="PROSITE" id="PS51873"/>
    </source>
</evidence>
<dbReference type="PROSITE" id="PS51873">
    <property type="entry name" value="TRIAD"/>
    <property type="match status" value="1"/>
</dbReference>
<dbReference type="GO" id="GO:0016740">
    <property type="term" value="F:transferase activity"/>
    <property type="evidence" value="ECO:0007669"/>
    <property type="project" value="UniProtKB-KW"/>
</dbReference>
<evidence type="ECO:0000256" key="4">
    <source>
        <dbReference type="ARBA" id="ARBA00022771"/>
    </source>
</evidence>
<dbReference type="Gene3D" id="3.30.40.10">
    <property type="entry name" value="Zinc/RING finger domain, C3HC4 (zinc finger)"/>
    <property type="match status" value="1"/>
</dbReference>
<gene>
    <name evidence="8" type="ORF">IRJ41_003564</name>
</gene>
<keyword evidence="9" id="KW-1185">Reference proteome</keyword>
<evidence type="ECO:0000256" key="5">
    <source>
        <dbReference type="ARBA" id="ARBA00022786"/>
    </source>
</evidence>
<keyword evidence="5" id="KW-0833">Ubl conjugation pathway</keyword>
<keyword evidence="6" id="KW-0862">Zinc</keyword>
<evidence type="ECO:0000256" key="2">
    <source>
        <dbReference type="ARBA" id="ARBA00022723"/>
    </source>
</evidence>
<dbReference type="Gene3D" id="1.20.120.1750">
    <property type="match status" value="1"/>
</dbReference>
<keyword evidence="1" id="KW-0808">Transferase</keyword>
<evidence type="ECO:0000256" key="6">
    <source>
        <dbReference type="ARBA" id="ARBA00022833"/>
    </source>
</evidence>
<comment type="caution">
    <text evidence="8">The sequence shown here is derived from an EMBL/GenBank/DDBJ whole genome shotgun (WGS) entry which is preliminary data.</text>
</comment>
<evidence type="ECO:0000313" key="8">
    <source>
        <dbReference type="EMBL" id="KAI7789838.1"/>
    </source>
</evidence>
<dbReference type="InterPro" id="IPR013083">
    <property type="entry name" value="Znf_RING/FYVE/PHD"/>
</dbReference>
<reference evidence="8" key="1">
    <citation type="submission" date="2021-02" db="EMBL/GenBank/DDBJ databases">
        <title>Comparative genomics reveals that relaxation of natural selection precedes convergent phenotypic evolution of cavefish.</title>
        <authorList>
            <person name="Peng Z."/>
        </authorList>
    </citation>
    <scope>NUCLEOTIDE SEQUENCE</scope>
    <source>
        <tissue evidence="8">Muscle</tissue>
    </source>
</reference>
<keyword evidence="3" id="KW-0677">Repeat</keyword>
<keyword evidence="2" id="KW-0479">Metal-binding</keyword>
<dbReference type="SUPFAM" id="SSF57850">
    <property type="entry name" value="RING/U-box"/>
    <property type="match status" value="1"/>
</dbReference>
<proteinExistence type="predicted"/>
<accession>A0A9W7T2B6</accession>
<keyword evidence="4" id="KW-0863">Zinc-finger</keyword>
<name>A0A9W7T2B6_TRIRA</name>
<evidence type="ECO:0000256" key="1">
    <source>
        <dbReference type="ARBA" id="ARBA00022679"/>
    </source>
</evidence>
<dbReference type="GO" id="GO:0008270">
    <property type="term" value="F:zinc ion binding"/>
    <property type="evidence" value="ECO:0007669"/>
    <property type="project" value="UniProtKB-KW"/>
</dbReference>
<evidence type="ECO:0000256" key="3">
    <source>
        <dbReference type="ARBA" id="ARBA00022737"/>
    </source>
</evidence>
<organism evidence="8 9">
    <name type="scientific">Triplophysa rosa</name>
    <name type="common">Cave loach</name>
    <dbReference type="NCBI Taxonomy" id="992332"/>
    <lineage>
        <taxon>Eukaryota</taxon>
        <taxon>Metazoa</taxon>
        <taxon>Chordata</taxon>
        <taxon>Craniata</taxon>
        <taxon>Vertebrata</taxon>
        <taxon>Euteleostomi</taxon>
        <taxon>Actinopterygii</taxon>
        <taxon>Neopterygii</taxon>
        <taxon>Teleostei</taxon>
        <taxon>Ostariophysi</taxon>
        <taxon>Cypriniformes</taxon>
        <taxon>Nemacheilidae</taxon>
        <taxon>Triplophysa</taxon>
    </lineage>
</organism>
<protein>
    <recommendedName>
        <fullName evidence="7">RING-type domain-containing protein</fullName>
    </recommendedName>
</protein>
<dbReference type="OrthoDB" id="419317at2759"/>
<sequence length="250" mass="28386">MFKQFTPYDTDITLVTKPCDIDPLDDDPNVLRAVLSCGHVAHPDSLTAYCRTLLETKQTELRCPVCKKVWSYNEIRKLAKLTAEEQQYFEETLGKHALQSLNIKNCPCCDIFIERMDSSNLCVECALCSERKGRIYDFCWQCEREWQGPQPRSDQCGNVGCANRDLELLRDCKMITLGSVRNIQCPSIRACPNCGVLIEHSGQACKMILCFECNIEFCFLCLKPTVECLKTSTHFIMCTTGVAPRQMAIP</sequence>
<dbReference type="Proteomes" id="UP001059041">
    <property type="component" value="Unassembled WGS sequence"/>
</dbReference>
<dbReference type="EMBL" id="JAFHDT010000322">
    <property type="protein sequence ID" value="KAI7789838.1"/>
    <property type="molecule type" value="Genomic_DNA"/>
</dbReference>
<dbReference type="AlphaFoldDB" id="A0A9W7T2B6"/>
<feature type="domain" description="RING-type" evidence="7">
    <location>
        <begin position="15"/>
        <end position="242"/>
    </location>
</feature>
<dbReference type="InterPro" id="IPR044066">
    <property type="entry name" value="TRIAD_supradom"/>
</dbReference>
<evidence type="ECO:0000313" key="9">
    <source>
        <dbReference type="Proteomes" id="UP001059041"/>
    </source>
</evidence>